<proteinExistence type="predicted"/>
<dbReference type="InterPro" id="IPR051908">
    <property type="entry name" value="Ribosomal_N-acetyltransferase"/>
</dbReference>
<dbReference type="PROSITE" id="PS51186">
    <property type="entry name" value="GNAT"/>
    <property type="match status" value="1"/>
</dbReference>
<sequence>MLKISLARVSRGDADELLKANQESRAFHGQWVQPFTTPEGFEEWYAGQVTGASIGLVARDSESGRIVGVTNLSQIFLKGFESAYLSYYGMVSFAGTGGMAQAVELTTVYAFAELGLHRLEANIQPENARSIRLVKRLGFRKEGFSPRYLRIGGVWCDHERWALLADEPRGTPAVP</sequence>
<comment type="caution">
    <text evidence="2">The sequence shown here is derived from an EMBL/GenBank/DDBJ whole genome shotgun (WGS) entry which is preliminary data.</text>
</comment>
<accession>A0AA42H1D9</accession>
<dbReference type="AlphaFoldDB" id="A0AA42H1D9"/>
<dbReference type="InterPro" id="IPR000182">
    <property type="entry name" value="GNAT_dom"/>
</dbReference>
<dbReference type="SUPFAM" id="SSF55729">
    <property type="entry name" value="Acyl-CoA N-acyltransferases (Nat)"/>
    <property type="match status" value="1"/>
</dbReference>
<protein>
    <submittedName>
        <fullName evidence="2">GNAT family N-acetyltransferase</fullName>
    </submittedName>
</protein>
<dbReference type="InterPro" id="IPR016181">
    <property type="entry name" value="Acyl_CoA_acyltransferase"/>
</dbReference>
<evidence type="ECO:0000313" key="3">
    <source>
        <dbReference type="Proteomes" id="UP001158087"/>
    </source>
</evidence>
<dbReference type="PANTHER" id="PTHR43441">
    <property type="entry name" value="RIBOSOMAL-PROTEIN-SERINE ACETYLTRANSFERASE"/>
    <property type="match status" value="1"/>
</dbReference>
<feature type="domain" description="N-acetyltransferase" evidence="1">
    <location>
        <begin position="4"/>
        <end position="166"/>
    </location>
</feature>
<dbReference type="GO" id="GO:0005737">
    <property type="term" value="C:cytoplasm"/>
    <property type="evidence" value="ECO:0007669"/>
    <property type="project" value="TreeGrafter"/>
</dbReference>
<organism evidence="2 3">
    <name type="scientific">Brucella intermedia GD04153</name>
    <dbReference type="NCBI Taxonomy" id="2975438"/>
    <lineage>
        <taxon>Bacteria</taxon>
        <taxon>Pseudomonadati</taxon>
        <taxon>Pseudomonadota</taxon>
        <taxon>Alphaproteobacteria</taxon>
        <taxon>Hyphomicrobiales</taxon>
        <taxon>Brucellaceae</taxon>
        <taxon>Brucella/Ochrobactrum group</taxon>
        <taxon>Brucella</taxon>
    </lineage>
</organism>
<dbReference type="GO" id="GO:1990189">
    <property type="term" value="F:protein N-terminal-serine acetyltransferase activity"/>
    <property type="evidence" value="ECO:0007669"/>
    <property type="project" value="TreeGrafter"/>
</dbReference>
<dbReference type="Proteomes" id="UP001158087">
    <property type="component" value="Unassembled WGS sequence"/>
</dbReference>
<evidence type="ECO:0000259" key="1">
    <source>
        <dbReference type="PROSITE" id="PS51186"/>
    </source>
</evidence>
<dbReference type="Gene3D" id="3.40.630.30">
    <property type="match status" value="1"/>
</dbReference>
<dbReference type="Pfam" id="PF13302">
    <property type="entry name" value="Acetyltransf_3"/>
    <property type="match status" value="1"/>
</dbReference>
<reference evidence="2" key="1">
    <citation type="submission" date="2022-09" db="EMBL/GenBank/DDBJ databases">
        <title>Intensive care unit water sources are persistently colonized with multi-drug resistant bacteria and are the site of extensive horizontal gene transfer of antibiotic resistance genes.</title>
        <authorList>
            <person name="Diorio-Toth L."/>
        </authorList>
    </citation>
    <scope>NUCLEOTIDE SEQUENCE</scope>
    <source>
        <strain evidence="2">GD04153</strain>
    </source>
</reference>
<dbReference type="EMBL" id="JAODYY010000018">
    <property type="protein sequence ID" value="MDH0126873.1"/>
    <property type="molecule type" value="Genomic_DNA"/>
</dbReference>
<dbReference type="PANTHER" id="PTHR43441:SF2">
    <property type="entry name" value="FAMILY ACETYLTRANSFERASE, PUTATIVE (AFU_ORTHOLOGUE AFUA_7G00850)-RELATED"/>
    <property type="match status" value="1"/>
</dbReference>
<gene>
    <name evidence="2" type="ORF">N7376_23145</name>
</gene>
<evidence type="ECO:0000313" key="2">
    <source>
        <dbReference type="EMBL" id="MDH0126873.1"/>
    </source>
</evidence>
<name>A0AA42H1D9_9HYPH</name>
<dbReference type="GO" id="GO:0008999">
    <property type="term" value="F:protein-N-terminal-alanine acetyltransferase activity"/>
    <property type="evidence" value="ECO:0007669"/>
    <property type="project" value="TreeGrafter"/>
</dbReference>